<evidence type="ECO:0008006" key="3">
    <source>
        <dbReference type="Google" id="ProtNLM"/>
    </source>
</evidence>
<dbReference type="RefSeq" id="WP_111062011.1">
    <property type="nucleotide sequence ID" value="NZ_JBHUCU010000002.1"/>
</dbReference>
<evidence type="ECO:0000313" key="2">
    <source>
        <dbReference type="Proteomes" id="UP000249248"/>
    </source>
</evidence>
<organism evidence="1 2">
    <name type="scientific">Putridiphycobacter roseus</name>
    <dbReference type="NCBI Taxonomy" id="2219161"/>
    <lineage>
        <taxon>Bacteria</taxon>
        <taxon>Pseudomonadati</taxon>
        <taxon>Bacteroidota</taxon>
        <taxon>Flavobacteriia</taxon>
        <taxon>Flavobacteriales</taxon>
        <taxon>Crocinitomicaceae</taxon>
        <taxon>Putridiphycobacter</taxon>
    </lineage>
</organism>
<name>A0A2W1N2U3_9FLAO</name>
<dbReference type="EMBL" id="QKSB01000002">
    <property type="protein sequence ID" value="PZE17860.1"/>
    <property type="molecule type" value="Genomic_DNA"/>
</dbReference>
<reference evidence="1 2" key="1">
    <citation type="submission" date="2018-06" db="EMBL/GenBank/DDBJ databases">
        <title>The draft genome sequence of Crocinitomix sp. SM1701.</title>
        <authorList>
            <person name="Zhang X."/>
        </authorList>
    </citation>
    <scope>NUCLEOTIDE SEQUENCE [LARGE SCALE GENOMIC DNA]</scope>
    <source>
        <strain evidence="1 2">SM1701</strain>
    </source>
</reference>
<accession>A0A2W1N2U3</accession>
<dbReference type="AlphaFoldDB" id="A0A2W1N2U3"/>
<sequence>MVKKIFVVVLFWLFLFPLKAQSQMSLDSVIGKLYTDYNVGNQLTGFSKKNGDFYIRLSASSSEVKFWDNQTNTFSKLEIRPNYYRDTPKNKVAAAKKQWYGQYYFFDLLENFGYEGYYNDEIEKQKAKDFQSAFALGYCYMQKALNKFKPIYKGLKSEQFDFEKNSKMNKKQETLVRSLLEKVKYHTNVAMEFANSDAEKEQVKRFLAHFNTVMFSMFEVHAKKVNAKEWFTEGMYGLEAVDLAKNKLIGVGPGDVIFCDQSYGELLYVQHHYHIAKGALIVPIHLLRSKYYFSYVLSKIGVKKQPDWLSQFDKLKPIPSNATHDLNLSEALELSQAEEEKESKSGYYFNYKNTKIPIGKRYRIYPTDLLQYFIIENCKDVPVYWSTYYETGVNNNLVMDGFLLRLIPTQSSSEYVPSISGIKSYDKIVNEFEFDLNTMTAYYKGKYSAICTKTIESLAKDGEIQKAQALYKFQNENFTDHGNISLADVELPLSLNLPTYATDALRLLCNNFEPGIYDNAKRRDQISTTIWKLSTFPKKYDCPELSDVLHDAKIYTKNTVKINQLEDEKLQLSTLTGQAIVPEKYDFIQNLPSNYYIVQNGNDWSVLDISGKKVTNEKYLSIQQMGHSYKVQTEDGYGLILNNFKTIIPTKYTELNFSAIKNYANNSQFIVVRDKDKFGILEIKNGTSIEVLPVEYDVIETLTGDYPQYFKCVRGTEIIYLLQNGEKVNTIETFNGAEEELEVVDMGRDALEWETRERENKLENVGIHTVTENGLTGVVSIQRNNSSNPTEKFSHDTIPLIYDAINIDKAHYNWFFAKKAGLWGCVNIKNEILIPFKYSEIGRRHLKSNTKRGLPITYVAVKDKAWGVFACEGNSQSAWNLGREICEMQYDSIAYNKDAGFLIWQEGKVGVVSTVFPNKVVPPAYKKYKGVNNNFIQPIYTFIDDQDREVRVYSGGGLVE</sequence>
<proteinExistence type="predicted"/>
<evidence type="ECO:0000313" key="1">
    <source>
        <dbReference type="EMBL" id="PZE17860.1"/>
    </source>
</evidence>
<gene>
    <name evidence="1" type="ORF">DNU06_04370</name>
</gene>
<dbReference type="Proteomes" id="UP000249248">
    <property type="component" value="Unassembled WGS sequence"/>
</dbReference>
<comment type="caution">
    <text evidence="1">The sequence shown here is derived from an EMBL/GenBank/DDBJ whole genome shotgun (WGS) entry which is preliminary data.</text>
</comment>
<keyword evidence="2" id="KW-1185">Reference proteome</keyword>
<dbReference type="OrthoDB" id="623514at2"/>
<protein>
    <recommendedName>
        <fullName evidence="3">WG repeat-containing protein</fullName>
    </recommendedName>
</protein>